<dbReference type="AlphaFoldDB" id="A0A2A6CR71"/>
<reference evidence="3" key="1">
    <citation type="journal article" date="2008" name="Nat. Genet.">
        <title>The Pristionchus pacificus genome provides a unique perspective on nematode lifestyle and parasitism.</title>
        <authorList>
            <person name="Dieterich C."/>
            <person name="Clifton S.W."/>
            <person name="Schuster L.N."/>
            <person name="Chinwalla A."/>
            <person name="Delehaunty K."/>
            <person name="Dinkelacker I."/>
            <person name="Fulton L."/>
            <person name="Fulton R."/>
            <person name="Godfrey J."/>
            <person name="Minx P."/>
            <person name="Mitreva M."/>
            <person name="Roeseler W."/>
            <person name="Tian H."/>
            <person name="Witte H."/>
            <person name="Yang S.P."/>
            <person name="Wilson R.K."/>
            <person name="Sommer R.J."/>
        </authorList>
    </citation>
    <scope>NUCLEOTIDE SEQUENCE [LARGE SCALE GENOMIC DNA]</scope>
    <source>
        <strain evidence="3">PS312</strain>
    </source>
</reference>
<evidence type="ECO:0000256" key="1">
    <source>
        <dbReference type="SAM" id="MobiDB-lite"/>
    </source>
</evidence>
<protein>
    <submittedName>
        <fullName evidence="2">Uncharacterized protein</fullName>
    </submittedName>
</protein>
<accession>A0A2A6CR71</accession>
<evidence type="ECO:0000313" key="3">
    <source>
        <dbReference type="Proteomes" id="UP000005239"/>
    </source>
</evidence>
<proteinExistence type="predicted"/>
<feature type="region of interest" description="Disordered" evidence="1">
    <location>
        <begin position="1"/>
        <end position="38"/>
    </location>
</feature>
<organism evidence="2 3">
    <name type="scientific">Pristionchus pacificus</name>
    <name type="common">Parasitic nematode worm</name>
    <dbReference type="NCBI Taxonomy" id="54126"/>
    <lineage>
        <taxon>Eukaryota</taxon>
        <taxon>Metazoa</taxon>
        <taxon>Ecdysozoa</taxon>
        <taxon>Nematoda</taxon>
        <taxon>Chromadorea</taxon>
        <taxon>Rhabditida</taxon>
        <taxon>Rhabditina</taxon>
        <taxon>Diplogasteromorpha</taxon>
        <taxon>Diplogasteroidea</taxon>
        <taxon>Neodiplogasteridae</taxon>
        <taxon>Pristionchus</taxon>
    </lineage>
</organism>
<evidence type="ECO:0000313" key="2">
    <source>
        <dbReference type="EnsemblMetazoa" id="PPA14082.1"/>
    </source>
</evidence>
<reference evidence="2" key="2">
    <citation type="submission" date="2022-06" db="UniProtKB">
        <authorList>
            <consortium name="EnsemblMetazoa"/>
        </authorList>
    </citation>
    <scope>IDENTIFICATION</scope>
    <source>
        <strain evidence="2">PS312</strain>
    </source>
</reference>
<keyword evidence="3" id="KW-1185">Reference proteome</keyword>
<name>A0A2A6CR71_PRIPA</name>
<sequence>MEEEGKDSRKQRKLAEEKKNHHRGQVIVGPGVVVKRGGDNGEVDPFGVGCSDVPHSLNKDKRWEKVGRAEEILEDIDSDSTFIKASVPITSGRYLVPIPASIESVKSEKGGYTSVTTVRNGEVETREAKSDKSKLHMLVDSDPYASSSTTYTSITVRDGDPKTVERAWRSIQAYGCPKDIQRRTERKRDEKEWNDRRQDELEQRLEESYEEQMESNKPLSLPKKYTI</sequence>
<dbReference type="EnsemblMetazoa" id="PPA14082.1">
    <property type="protein sequence ID" value="PPA14082.1"/>
    <property type="gene ID" value="WBGene00103636"/>
</dbReference>
<dbReference type="Proteomes" id="UP000005239">
    <property type="component" value="Unassembled WGS sequence"/>
</dbReference>
<gene>
    <name evidence="2" type="primary">WBGene00103636</name>
</gene>
<accession>A0A8R1UC35</accession>
<feature type="region of interest" description="Disordered" evidence="1">
    <location>
        <begin position="179"/>
        <end position="227"/>
    </location>
</feature>
<feature type="compositionally biased region" description="Basic and acidic residues" evidence="1">
    <location>
        <begin position="179"/>
        <end position="207"/>
    </location>
</feature>